<accession>A0AAD3T5I8</accession>
<evidence type="ECO:0000313" key="2">
    <source>
        <dbReference type="Proteomes" id="UP001279734"/>
    </source>
</evidence>
<reference evidence="1" key="1">
    <citation type="submission" date="2023-05" db="EMBL/GenBank/DDBJ databases">
        <title>Nepenthes gracilis genome sequencing.</title>
        <authorList>
            <person name="Fukushima K."/>
        </authorList>
    </citation>
    <scope>NUCLEOTIDE SEQUENCE</scope>
    <source>
        <strain evidence="1">SING2019-196</strain>
    </source>
</reference>
<gene>
    <name evidence="1" type="ORF">Nepgr_024617</name>
</gene>
<evidence type="ECO:0000313" key="1">
    <source>
        <dbReference type="EMBL" id="GMH22774.1"/>
    </source>
</evidence>
<comment type="caution">
    <text evidence="1">The sequence shown here is derived from an EMBL/GenBank/DDBJ whole genome shotgun (WGS) entry which is preliminary data.</text>
</comment>
<sequence>MKLPNFISSVSLGIRLVFATKRSKNFCRFFPYFCLMWKRCQGEINSQFRFSSGVASSRPTTTTSGSNDSEVSILSLRPGLHPRVLRVPSLWIFFRSHLCPVLLSLSGFGHMRTPVS</sequence>
<protein>
    <submittedName>
        <fullName evidence="1">Uncharacterized protein</fullName>
    </submittedName>
</protein>
<dbReference type="EMBL" id="BSYO01000025">
    <property type="protein sequence ID" value="GMH22774.1"/>
    <property type="molecule type" value="Genomic_DNA"/>
</dbReference>
<dbReference type="Proteomes" id="UP001279734">
    <property type="component" value="Unassembled WGS sequence"/>
</dbReference>
<keyword evidence="2" id="KW-1185">Reference proteome</keyword>
<proteinExistence type="predicted"/>
<dbReference type="AlphaFoldDB" id="A0AAD3T5I8"/>
<name>A0AAD3T5I8_NEPGR</name>
<organism evidence="1 2">
    <name type="scientific">Nepenthes gracilis</name>
    <name type="common">Slender pitcher plant</name>
    <dbReference type="NCBI Taxonomy" id="150966"/>
    <lineage>
        <taxon>Eukaryota</taxon>
        <taxon>Viridiplantae</taxon>
        <taxon>Streptophyta</taxon>
        <taxon>Embryophyta</taxon>
        <taxon>Tracheophyta</taxon>
        <taxon>Spermatophyta</taxon>
        <taxon>Magnoliopsida</taxon>
        <taxon>eudicotyledons</taxon>
        <taxon>Gunneridae</taxon>
        <taxon>Pentapetalae</taxon>
        <taxon>Caryophyllales</taxon>
        <taxon>Nepenthaceae</taxon>
        <taxon>Nepenthes</taxon>
    </lineage>
</organism>